<dbReference type="Proteomes" id="UP000260823">
    <property type="component" value="Unassembled WGS sequence"/>
</dbReference>
<gene>
    <name evidence="2" type="ORF">DYU05_15585</name>
</gene>
<dbReference type="OrthoDB" id="9812600at2"/>
<proteinExistence type="predicted"/>
<dbReference type="AlphaFoldDB" id="A0A3E2NMD2"/>
<dbReference type="NCBIfam" id="TIGR01444">
    <property type="entry name" value="fkbM_fam"/>
    <property type="match status" value="1"/>
</dbReference>
<evidence type="ECO:0000313" key="3">
    <source>
        <dbReference type="Proteomes" id="UP000260823"/>
    </source>
</evidence>
<dbReference type="GO" id="GO:0032259">
    <property type="term" value="P:methylation"/>
    <property type="evidence" value="ECO:0007669"/>
    <property type="project" value="UniProtKB-KW"/>
</dbReference>
<keyword evidence="2" id="KW-0808">Transferase</keyword>
<dbReference type="GO" id="GO:0008171">
    <property type="term" value="F:O-methyltransferase activity"/>
    <property type="evidence" value="ECO:0007669"/>
    <property type="project" value="TreeGrafter"/>
</dbReference>
<comment type="caution">
    <text evidence="2">The sequence shown here is derived from an EMBL/GenBank/DDBJ whole genome shotgun (WGS) entry which is preliminary data.</text>
</comment>
<keyword evidence="3" id="KW-1185">Reference proteome</keyword>
<dbReference type="RefSeq" id="WP_117384076.1">
    <property type="nucleotide sequence ID" value="NZ_QWDE01000003.1"/>
</dbReference>
<feature type="domain" description="Methyltransferase FkbM" evidence="1">
    <location>
        <begin position="50"/>
        <end position="218"/>
    </location>
</feature>
<reference evidence="2 3" key="1">
    <citation type="submission" date="2018-08" db="EMBL/GenBank/DDBJ databases">
        <title>Mucilaginibacter terrae sp. nov., isolated from manganese diggings.</title>
        <authorList>
            <person name="Huang Y."/>
            <person name="Zhou Z."/>
        </authorList>
    </citation>
    <scope>NUCLEOTIDE SEQUENCE [LARGE SCALE GENOMIC DNA]</scope>
    <source>
        <strain evidence="2 3">ZH6</strain>
    </source>
</reference>
<dbReference type="InterPro" id="IPR029063">
    <property type="entry name" value="SAM-dependent_MTases_sf"/>
</dbReference>
<accession>A0A3E2NMD2</accession>
<organism evidence="2 3">
    <name type="scientific">Mucilaginibacter terrenus</name>
    <dbReference type="NCBI Taxonomy" id="2482727"/>
    <lineage>
        <taxon>Bacteria</taxon>
        <taxon>Pseudomonadati</taxon>
        <taxon>Bacteroidota</taxon>
        <taxon>Sphingobacteriia</taxon>
        <taxon>Sphingobacteriales</taxon>
        <taxon>Sphingobacteriaceae</taxon>
        <taxon>Mucilaginibacter</taxon>
    </lineage>
</organism>
<protein>
    <submittedName>
        <fullName evidence="2">FkbM family methyltransferase</fullName>
    </submittedName>
</protein>
<dbReference type="EMBL" id="QWDE01000003">
    <property type="protein sequence ID" value="RFZ82050.1"/>
    <property type="molecule type" value="Genomic_DNA"/>
</dbReference>
<dbReference type="InterPro" id="IPR053188">
    <property type="entry name" value="FkbM_Methyltransferase"/>
</dbReference>
<sequence length="245" mass="27733">MNIKKFIPNSIKQEGKYLLYRLLKIPYNRSEVPVVITAFLPADKPINVMDVGASKGNFMKSVANYYQINKAVLVEPLTDLKAILNEKFPDKSRFVVESVAVSDKSGSVDFYYSKDADVLSSILKIKDEYHNDQYLTKPTLITVETETLDTIANRNNLNVIDLLKIDVQGVEHLVLMSGLNTLKRTKLVYTEISYKPMYEGSSTFFDLFKILTECNFRLVNTSKGWVNPDGEIIQGDALFVNNALL</sequence>
<dbReference type="Gene3D" id="3.40.50.150">
    <property type="entry name" value="Vaccinia Virus protein VP39"/>
    <property type="match status" value="1"/>
</dbReference>
<dbReference type="Pfam" id="PF05050">
    <property type="entry name" value="Methyltransf_21"/>
    <property type="match status" value="1"/>
</dbReference>
<evidence type="ECO:0000313" key="2">
    <source>
        <dbReference type="EMBL" id="RFZ82050.1"/>
    </source>
</evidence>
<dbReference type="InterPro" id="IPR006342">
    <property type="entry name" value="FkbM_mtfrase"/>
</dbReference>
<evidence type="ECO:0000259" key="1">
    <source>
        <dbReference type="Pfam" id="PF05050"/>
    </source>
</evidence>
<name>A0A3E2NMD2_9SPHI</name>
<dbReference type="PANTHER" id="PTHR36973">
    <property type="entry name" value="SLL1456 PROTEIN-RELATED"/>
    <property type="match status" value="1"/>
</dbReference>
<keyword evidence="2" id="KW-0489">Methyltransferase</keyword>
<dbReference type="SUPFAM" id="SSF53335">
    <property type="entry name" value="S-adenosyl-L-methionine-dependent methyltransferases"/>
    <property type="match status" value="1"/>
</dbReference>
<dbReference type="PANTHER" id="PTHR36973:SF4">
    <property type="entry name" value="NODULATION PROTEIN"/>
    <property type="match status" value="1"/>
</dbReference>